<dbReference type="Pfam" id="PF04011">
    <property type="entry name" value="LemA"/>
    <property type="match status" value="1"/>
</dbReference>
<comment type="subcellular location">
    <subcellularLocation>
        <location evidence="1">Membrane</location>
        <topology evidence="1">Single-pass membrane protein</topology>
    </subcellularLocation>
</comment>
<keyword evidence="5 6" id="KW-0472">Membrane</keyword>
<dbReference type="PANTHER" id="PTHR34478:SF2">
    <property type="entry name" value="MEMBRANE PROTEIN"/>
    <property type="match status" value="1"/>
</dbReference>
<proteinExistence type="inferred from homology"/>
<dbReference type="AlphaFoldDB" id="A0A370DDP8"/>
<dbReference type="EMBL" id="QFXC01000011">
    <property type="protein sequence ID" value="RDH83011.1"/>
    <property type="molecule type" value="Genomic_DNA"/>
</dbReference>
<dbReference type="InterPro" id="IPR007156">
    <property type="entry name" value="MamQ_LemA"/>
</dbReference>
<dbReference type="GO" id="GO:0016020">
    <property type="term" value="C:membrane"/>
    <property type="evidence" value="ECO:0007669"/>
    <property type="project" value="UniProtKB-SubCell"/>
</dbReference>
<gene>
    <name evidence="7" type="ORF">DIZ80_12170</name>
</gene>
<keyword evidence="4 6" id="KW-1133">Transmembrane helix</keyword>
<evidence type="ECO:0000256" key="2">
    <source>
        <dbReference type="ARBA" id="ARBA00008854"/>
    </source>
</evidence>
<dbReference type="InterPro" id="IPR023353">
    <property type="entry name" value="LemA-like_dom_sf"/>
</dbReference>
<evidence type="ECO:0000256" key="1">
    <source>
        <dbReference type="ARBA" id="ARBA00004167"/>
    </source>
</evidence>
<sequence>MSTGSMITLGLIVVFIIYLIAIYNNLVAFRNKFKNGFANIDNQLQLRYDLIPNLIETAKAYMSHEKETLTRVIEARNKASAVSKEAALHPDDAVAMKNLAAAETALSGSMLQFFALTESYPDIKANQTMEKLMEELSTTENKVAFSRQRYNDDVMQYNTYREQFPNFIIANNAGFKEAALFEIENEEYKKPVKVDFNN</sequence>
<feature type="transmembrane region" description="Helical" evidence="6">
    <location>
        <begin position="6"/>
        <end position="26"/>
    </location>
</feature>
<evidence type="ECO:0000256" key="6">
    <source>
        <dbReference type="SAM" id="Phobius"/>
    </source>
</evidence>
<organism evidence="7 8">
    <name type="scientific">endosymbiont of Galathealinum brachiosum</name>
    <dbReference type="NCBI Taxonomy" id="2200906"/>
    <lineage>
        <taxon>Bacteria</taxon>
        <taxon>Pseudomonadati</taxon>
        <taxon>Pseudomonadota</taxon>
        <taxon>Gammaproteobacteria</taxon>
        <taxon>sulfur-oxidizing symbionts</taxon>
    </lineage>
</organism>
<dbReference type="PANTHER" id="PTHR34478">
    <property type="entry name" value="PROTEIN LEMA"/>
    <property type="match status" value="1"/>
</dbReference>
<keyword evidence="8" id="KW-1185">Reference proteome</keyword>
<evidence type="ECO:0000313" key="8">
    <source>
        <dbReference type="Proteomes" id="UP000254266"/>
    </source>
</evidence>
<evidence type="ECO:0000256" key="5">
    <source>
        <dbReference type="ARBA" id="ARBA00023136"/>
    </source>
</evidence>
<reference evidence="7 8" key="1">
    <citation type="journal article" date="2018" name="ISME J.">
        <title>Endosymbiont genomes yield clues of tubeworm success.</title>
        <authorList>
            <person name="Li Y."/>
            <person name="Liles M.R."/>
            <person name="Halanych K.M."/>
        </authorList>
    </citation>
    <scope>NUCLEOTIDE SEQUENCE [LARGE SCALE GENOMIC DNA]</scope>
    <source>
        <strain evidence="7">A1464</strain>
    </source>
</reference>
<evidence type="ECO:0008006" key="9">
    <source>
        <dbReference type="Google" id="ProtNLM"/>
    </source>
</evidence>
<evidence type="ECO:0000313" key="7">
    <source>
        <dbReference type="EMBL" id="RDH83011.1"/>
    </source>
</evidence>
<evidence type="ECO:0000256" key="3">
    <source>
        <dbReference type="ARBA" id="ARBA00022692"/>
    </source>
</evidence>
<dbReference type="SUPFAM" id="SSF140478">
    <property type="entry name" value="LemA-like"/>
    <property type="match status" value="1"/>
</dbReference>
<name>A0A370DDP8_9GAMM</name>
<comment type="similarity">
    <text evidence="2">Belongs to the LemA family.</text>
</comment>
<comment type="caution">
    <text evidence="7">The sequence shown here is derived from an EMBL/GenBank/DDBJ whole genome shotgun (WGS) entry which is preliminary data.</text>
</comment>
<accession>A0A370DDP8</accession>
<dbReference type="Gene3D" id="1.20.1440.20">
    <property type="entry name" value="LemA-like domain"/>
    <property type="match status" value="1"/>
</dbReference>
<keyword evidence="3 6" id="KW-0812">Transmembrane</keyword>
<evidence type="ECO:0000256" key="4">
    <source>
        <dbReference type="ARBA" id="ARBA00022989"/>
    </source>
</evidence>
<protein>
    <recommendedName>
        <fullName evidence="9">LemA family protein</fullName>
    </recommendedName>
</protein>
<dbReference type="Proteomes" id="UP000254266">
    <property type="component" value="Unassembled WGS sequence"/>
</dbReference>